<evidence type="ECO:0000256" key="1">
    <source>
        <dbReference type="ARBA" id="ARBA00022737"/>
    </source>
</evidence>
<dbReference type="Pfam" id="PF14295">
    <property type="entry name" value="PAN_4"/>
    <property type="match status" value="1"/>
</dbReference>
<keyword evidence="2" id="KW-1015">Disulfide bond</keyword>
<evidence type="ECO:0000313" key="4">
    <source>
        <dbReference type="EMBL" id="PIQ75027.1"/>
    </source>
</evidence>
<dbReference type="PROSITE" id="PS50234">
    <property type="entry name" value="VWFA"/>
    <property type="match status" value="1"/>
</dbReference>
<dbReference type="Proteomes" id="UP000229317">
    <property type="component" value="Unassembled WGS sequence"/>
</dbReference>
<reference evidence="4 5" key="1">
    <citation type="submission" date="2017-09" db="EMBL/GenBank/DDBJ databases">
        <title>Depth-based differentiation of microbial function through sediment-hosted aquifers and enrichment of novel symbionts in the deep terrestrial subsurface.</title>
        <authorList>
            <person name="Probst A.J."/>
            <person name="Ladd B."/>
            <person name="Jarett J.K."/>
            <person name="Geller-Mcgrath D.E."/>
            <person name="Sieber C.M."/>
            <person name="Emerson J.B."/>
            <person name="Anantharaman K."/>
            <person name="Thomas B.C."/>
            <person name="Malmstrom R."/>
            <person name="Stieglmeier M."/>
            <person name="Klingl A."/>
            <person name="Woyke T."/>
            <person name="Ryan C.M."/>
            <person name="Banfield J.F."/>
        </authorList>
    </citation>
    <scope>NUCLEOTIDE SEQUENCE [LARGE SCALE GENOMIC DNA]</scope>
    <source>
        <strain evidence="4">CG11_big_fil_rev_8_21_14_0_20_40_15</strain>
    </source>
</reference>
<gene>
    <name evidence="4" type="ORF">COV84_03340</name>
</gene>
<dbReference type="SMART" id="SM00223">
    <property type="entry name" value="APPLE"/>
    <property type="match status" value="1"/>
</dbReference>
<feature type="domain" description="VWFA" evidence="3">
    <location>
        <begin position="53"/>
        <end position="232"/>
    </location>
</feature>
<proteinExistence type="predicted"/>
<dbReference type="Pfam" id="PF00092">
    <property type="entry name" value="VWA"/>
    <property type="match status" value="1"/>
</dbReference>
<name>A0A2H0KSE9_9BACT</name>
<sequence>TTVDGKTMEHPLQHALNSGQCKVLEQGEDGRWTPIEMGVITESPVKKTSGSTNTLFILDASGSMWEQIKGTPKITIAKEVMAKLVPELPSTSHIGLIAYGHRRKGDCNDVETLVKLGANHKQAVLEAVKGLNALGKTPLTKSVNQAFKILQSEKQASTIILVSDGIESCNTDPCKAVATAKKEGLKFILHTVGFGLNKTESAQLQCMAKAGGGEYFQANNAKELLKTARKAVKSKGTGRLKLTLRANGKPVNAWVKLVGNGEIGLAELTNDEGVKPGYVWQIKPGVYHLETLPAGIRGVDPIKLDNIKIESGKTVEKTLDFDQSTLHIMATENGKPAVVQIKVENVAMNKTVFDTSTYSTFTMNGVKTPYDVKLLPGKYRLIVQIPNSSIPSYSENVDFSGGITVEKTVAFESGTMRVTALVGGKSVTAGVNIRKAGSPKDIFATMPYVGDATPMNVKLGAGHYDLSTIPVGIEGVVQKVIKNIELKPGSVVDEVLSFEVKPIAADADGLEQNTDRPRRDFKHIIPASDDAVLCQKACQDDARCKAWTYVKPNTLQGSRPNCWLKTSVPPAVPNSCCVSGTK</sequence>
<dbReference type="InterPro" id="IPR003609">
    <property type="entry name" value="Pan_app"/>
</dbReference>
<dbReference type="SUPFAM" id="SSF53300">
    <property type="entry name" value="vWA-like"/>
    <property type="match status" value="1"/>
</dbReference>
<dbReference type="EMBL" id="PCVO01000049">
    <property type="protein sequence ID" value="PIQ75027.1"/>
    <property type="molecule type" value="Genomic_DNA"/>
</dbReference>
<dbReference type="InterPro" id="IPR002035">
    <property type="entry name" value="VWF_A"/>
</dbReference>
<dbReference type="SMART" id="SM00327">
    <property type="entry name" value="VWA"/>
    <property type="match status" value="1"/>
</dbReference>
<comment type="caution">
    <text evidence="4">The sequence shown here is derived from an EMBL/GenBank/DDBJ whole genome shotgun (WGS) entry which is preliminary data.</text>
</comment>
<dbReference type="AlphaFoldDB" id="A0A2H0KSE9"/>
<dbReference type="InterPro" id="IPR036465">
    <property type="entry name" value="vWFA_dom_sf"/>
</dbReference>
<dbReference type="GO" id="GO:0005576">
    <property type="term" value="C:extracellular region"/>
    <property type="evidence" value="ECO:0007669"/>
    <property type="project" value="InterPro"/>
</dbReference>
<accession>A0A2H0KSE9</accession>
<dbReference type="Gene3D" id="3.50.4.10">
    <property type="entry name" value="Hepatocyte Growth Factor"/>
    <property type="match status" value="1"/>
</dbReference>
<protein>
    <recommendedName>
        <fullName evidence="3">VWFA domain-containing protein</fullName>
    </recommendedName>
</protein>
<dbReference type="InterPro" id="IPR000177">
    <property type="entry name" value="Apple"/>
</dbReference>
<evidence type="ECO:0000256" key="2">
    <source>
        <dbReference type="ARBA" id="ARBA00023157"/>
    </source>
</evidence>
<dbReference type="Gene3D" id="3.40.50.410">
    <property type="entry name" value="von Willebrand factor, type A domain"/>
    <property type="match status" value="1"/>
</dbReference>
<feature type="non-terminal residue" evidence="4">
    <location>
        <position position="1"/>
    </location>
</feature>
<dbReference type="GO" id="GO:0006508">
    <property type="term" value="P:proteolysis"/>
    <property type="evidence" value="ECO:0007669"/>
    <property type="project" value="InterPro"/>
</dbReference>
<evidence type="ECO:0000259" key="3">
    <source>
        <dbReference type="PROSITE" id="PS50234"/>
    </source>
</evidence>
<evidence type="ECO:0000313" key="5">
    <source>
        <dbReference type="Proteomes" id="UP000229317"/>
    </source>
</evidence>
<keyword evidence="1" id="KW-0677">Repeat</keyword>
<organism evidence="4 5">
    <name type="scientific">Candidatus Portnoybacteria bacterium CG11_big_fil_rev_8_21_14_0_20_40_15</name>
    <dbReference type="NCBI Taxonomy" id="1974817"/>
    <lineage>
        <taxon>Bacteria</taxon>
        <taxon>Candidatus Portnoyibacteriota</taxon>
    </lineage>
</organism>